<evidence type="ECO:0000259" key="1">
    <source>
        <dbReference type="Pfam" id="PF01370"/>
    </source>
</evidence>
<evidence type="ECO:0000313" key="2">
    <source>
        <dbReference type="EMBL" id="MCF2947310.1"/>
    </source>
</evidence>
<dbReference type="SUPFAM" id="SSF51735">
    <property type="entry name" value="NAD(P)-binding Rossmann-fold domains"/>
    <property type="match status" value="1"/>
</dbReference>
<dbReference type="InterPro" id="IPR001509">
    <property type="entry name" value="Epimerase_deHydtase"/>
</dbReference>
<dbReference type="InterPro" id="IPR051783">
    <property type="entry name" value="NAD(P)-dependent_oxidoreduct"/>
</dbReference>
<dbReference type="PANTHER" id="PTHR48079:SF6">
    <property type="entry name" value="NAD(P)-BINDING DOMAIN-CONTAINING PROTEIN-RELATED"/>
    <property type="match status" value="1"/>
</dbReference>
<proteinExistence type="predicted"/>
<dbReference type="InterPro" id="IPR036291">
    <property type="entry name" value="NAD(P)-bd_dom_sf"/>
</dbReference>
<dbReference type="Pfam" id="PF01370">
    <property type="entry name" value="Epimerase"/>
    <property type="match status" value="1"/>
</dbReference>
<evidence type="ECO:0000313" key="3">
    <source>
        <dbReference type="Proteomes" id="UP001521137"/>
    </source>
</evidence>
<dbReference type="EMBL" id="JAKGAS010000002">
    <property type="protein sequence ID" value="MCF2947310.1"/>
    <property type="molecule type" value="Genomic_DNA"/>
</dbReference>
<reference evidence="2 3" key="1">
    <citation type="submission" date="2022-01" db="EMBL/GenBank/DDBJ databases">
        <title>Paraglaciecola sp. G1-23.</title>
        <authorList>
            <person name="Jin M.S."/>
            <person name="Han D.M."/>
            <person name="Kim H.M."/>
            <person name="Jeon C.O."/>
        </authorList>
    </citation>
    <scope>NUCLEOTIDE SEQUENCE [LARGE SCALE GENOMIC DNA]</scope>
    <source>
        <strain evidence="2 3">G1-23</strain>
    </source>
</reference>
<keyword evidence="3" id="KW-1185">Reference proteome</keyword>
<name>A0ABS9D4F0_9ALTE</name>
<organism evidence="2 3">
    <name type="scientific">Paraglaciecola algarum</name>
    <dbReference type="NCBI Taxonomy" id="3050085"/>
    <lineage>
        <taxon>Bacteria</taxon>
        <taxon>Pseudomonadati</taxon>
        <taxon>Pseudomonadota</taxon>
        <taxon>Gammaproteobacteria</taxon>
        <taxon>Alteromonadales</taxon>
        <taxon>Alteromonadaceae</taxon>
        <taxon>Paraglaciecola</taxon>
    </lineage>
</organism>
<dbReference type="CDD" id="cd05266">
    <property type="entry name" value="SDR_a4"/>
    <property type="match status" value="1"/>
</dbReference>
<dbReference type="RefSeq" id="WP_235310840.1">
    <property type="nucleotide sequence ID" value="NZ_JAKGAS010000002.1"/>
</dbReference>
<gene>
    <name evidence="2" type="ORF">L0668_04265</name>
</gene>
<dbReference type="Proteomes" id="UP001521137">
    <property type="component" value="Unassembled WGS sequence"/>
</dbReference>
<sequence>MKITIMGCGWLGLPVAKHLQEGGHQVVATRRSKLGVDDLKTHKITAIEFELGEALNQTKLEPIFACDLLFLNIPVGRKSAASADFTSNIESVVKHAKHSNIRHILFISTSSVYGDESRIVTAKSQPNPVTQSATINLQIEQLVNRYFDSNATVLRLSGLVGNNRHPAKFLAGKKHLANANQVVNLIHQDDVVLAIDKIVNNNIWGQSLVLSSAEHPTRKDYYTWAAKELGLSFPEFLEQDPDCSTGKRIDASGSLKRLGLELKYPSPYDML</sequence>
<dbReference type="Gene3D" id="3.40.50.720">
    <property type="entry name" value="NAD(P)-binding Rossmann-like Domain"/>
    <property type="match status" value="1"/>
</dbReference>
<feature type="domain" description="NAD-dependent epimerase/dehydratase" evidence="1">
    <location>
        <begin position="5"/>
        <end position="201"/>
    </location>
</feature>
<dbReference type="PANTHER" id="PTHR48079">
    <property type="entry name" value="PROTEIN YEEZ"/>
    <property type="match status" value="1"/>
</dbReference>
<comment type="caution">
    <text evidence="2">The sequence shown here is derived from an EMBL/GenBank/DDBJ whole genome shotgun (WGS) entry which is preliminary data.</text>
</comment>
<accession>A0ABS9D4F0</accession>
<protein>
    <submittedName>
        <fullName evidence="2">SDR family oxidoreductase</fullName>
    </submittedName>
</protein>